<dbReference type="Gene3D" id="1.20.1640.10">
    <property type="entry name" value="Multidrug efflux transporter AcrB transmembrane domain"/>
    <property type="match status" value="2"/>
</dbReference>
<feature type="transmembrane region" description="Helical" evidence="1">
    <location>
        <begin position="439"/>
        <end position="459"/>
    </location>
</feature>
<dbReference type="SUPFAM" id="SSF82693">
    <property type="entry name" value="Multidrug efflux transporter AcrB pore domain, PN1, PN2, PC1 and PC2 subdomains"/>
    <property type="match status" value="3"/>
</dbReference>
<feature type="transmembrane region" description="Helical" evidence="1">
    <location>
        <begin position="530"/>
        <end position="552"/>
    </location>
</feature>
<evidence type="ECO:0000256" key="1">
    <source>
        <dbReference type="SAM" id="Phobius"/>
    </source>
</evidence>
<proteinExistence type="predicted"/>
<dbReference type="Proteomes" id="UP000256478">
    <property type="component" value="Unassembled WGS sequence"/>
</dbReference>
<dbReference type="PANTHER" id="PTHR32063:SF14">
    <property type="entry name" value="BLL4319 PROTEIN"/>
    <property type="match status" value="1"/>
</dbReference>
<dbReference type="GO" id="GO:0042910">
    <property type="term" value="F:xenobiotic transmembrane transporter activity"/>
    <property type="evidence" value="ECO:0007669"/>
    <property type="project" value="TreeGrafter"/>
</dbReference>
<feature type="transmembrane region" description="Helical" evidence="1">
    <location>
        <begin position="471"/>
        <end position="497"/>
    </location>
</feature>
<dbReference type="Gene3D" id="3.30.70.1440">
    <property type="entry name" value="Multidrug efflux transporter AcrB pore domain"/>
    <property type="match status" value="1"/>
</dbReference>
<keyword evidence="1" id="KW-0812">Transmembrane</keyword>
<feature type="transmembrane region" description="Helical" evidence="1">
    <location>
        <begin position="906"/>
        <end position="927"/>
    </location>
</feature>
<feature type="transmembrane region" description="Helical" evidence="1">
    <location>
        <begin position="955"/>
        <end position="977"/>
    </location>
</feature>
<name>A0A3E0TS80_9GAMM</name>
<feature type="transmembrane region" description="Helical" evidence="1">
    <location>
        <begin position="879"/>
        <end position="900"/>
    </location>
</feature>
<dbReference type="AlphaFoldDB" id="A0A3E0TS80"/>
<evidence type="ECO:0000313" key="3">
    <source>
        <dbReference type="Proteomes" id="UP000256478"/>
    </source>
</evidence>
<dbReference type="InterPro" id="IPR027463">
    <property type="entry name" value="AcrB_DN_DC_subdom"/>
</dbReference>
<evidence type="ECO:0000313" key="2">
    <source>
        <dbReference type="EMBL" id="REL27230.1"/>
    </source>
</evidence>
<sequence length="1035" mass="112050">MSALHENKPSLMDIFVSRPALAIVLSLLIVLAGLNAAYKISVQQFPRIESASLEINTTYTGASAEVVKGYVTEPIERVASTVPGVDYVDSQTLAGSSKVTAWLQLNHDTTDALAELTTRLGQISFELPTGAEDPAVSVRRADSPYAIFYLNVHAEGKARSQVTDYLSRNITPVLSDIPGVQKVTLEGGRNPAMRIWIDADKLAVFNLSANDVQRALQGNNTIATLGYSENSRQRIDLLANTTLQTVEDFEQLVIKEMDGATIRIRDVATVELGEEEGFVTARLDHQNTIFLAVWPLPGANEISIGDALYQKLERVNATLPDGMSIDIGYDGTLYMRDAIKEIFSTLIETVLLVGIVVIAMMGSFRTALVPLITIPISILGAIAVMSLMGFSLNLLTILAIVLSVGLVVDDAIVVVENVARHMREGKSRFNAALISSRQLLVPVIAMTLTLAAVYAPIGFLSGLTGYLFREFAFTLAVAVLISGLVAITLSPVMSAYVSPQGGKEGRLTKKVNGGFERLQAKYLKLLDSIFTFKAPIIFVAVVFSLLVVPFYMLSQKELAPVEDQNSINVVVEAPPEASMDYTTNNMNQVVDTLKATDGGKFVWQILTKNAGFGGIELASFEQRDQSVHESLPALYGQLGQISALNLLPVLPAALPTAGQFDVEVVIRTNDDYGTMRDYAEQIIAQAYQSGNFMFVDTDLKIDLPQSELVIDKTLVADLGLNLADVNQQLSVLMSNNYVNRFNNEGKAYRVIPVVGAQQKFNPEDILDMQIATADGTLVPVASFATIRAITAPRVLGSFNQQKSFRIFAGILPHVTKEQGLASIEQIAADIVPQNYSVDYAGESRQLRKEGNTMVGVLLISMVVVYFVLTIQFNSFRDPLVVLLGCAPLALSGALMLAFVGLTSVNIYSQIGLITLIGLIAKNGILIVEFANHMQLQGANKINAVKSAASTRLRPILMTTAATVLGHFPLVLVTGAGAEARNSIGIILVAGMLIGTFFTLIVLPILYNWLAKDHRGETKLDEMTTTPIQLKAVNIS</sequence>
<feature type="transmembrane region" description="Helical" evidence="1">
    <location>
        <begin position="853"/>
        <end position="872"/>
    </location>
</feature>
<dbReference type="InterPro" id="IPR001036">
    <property type="entry name" value="Acrflvin-R"/>
</dbReference>
<dbReference type="EMBL" id="QUOU01000001">
    <property type="protein sequence ID" value="REL27230.1"/>
    <property type="molecule type" value="Genomic_DNA"/>
</dbReference>
<dbReference type="SUPFAM" id="SSF82714">
    <property type="entry name" value="Multidrug efflux transporter AcrB TolC docking domain, DN and DC subdomains"/>
    <property type="match status" value="2"/>
</dbReference>
<dbReference type="Gene3D" id="3.30.70.1430">
    <property type="entry name" value="Multidrug efflux transporter AcrB pore domain"/>
    <property type="match status" value="2"/>
</dbReference>
<keyword evidence="1" id="KW-0472">Membrane</keyword>
<dbReference type="OrthoDB" id="9757904at2"/>
<feature type="transmembrane region" description="Helical" evidence="1">
    <location>
        <begin position="342"/>
        <end position="361"/>
    </location>
</feature>
<protein>
    <submittedName>
        <fullName evidence="2">AcrB/AcrD/AcrF family protein</fullName>
    </submittedName>
</protein>
<comment type="caution">
    <text evidence="2">The sequence shown here is derived from an EMBL/GenBank/DDBJ whole genome shotgun (WGS) entry which is preliminary data.</text>
</comment>
<dbReference type="PANTHER" id="PTHR32063">
    <property type="match status" value="1"/>
</dbReference>
<organism evidence="2 3">
    <name type="scientific">Thalassotalea euphylliae</name>
    <dbReference type="NCBI Taxonomy" id="1655234"/>
    <lineage>
        <taxon>Bacteria</taxon>
        <taxon>Pseudomonadati</taxon>
        <taxon>Pseudomonadota</taxon>
        <taxon>Gammaproteobacteria</taxon>
        <taxon>Alteromonadales</taxon>
        <taxon>Colwelliaceae</taxon>
        <taxon>Thalassotalea</taxon>
    </lineage>
</organism>
<dbReference type="Pfam" id="PF00873">
    <property type="entry name" value="ACR_tran"/>
    <property type="match status" value="1"/>
</dbReference>
<keyword evidence="1" id="KW-1133">Transmembrane helix</keyword>
<feature type="transmembrane region" description="Helical" evidence="1">
    <location>
        <begin position="394"/>
        <end position="418"/>
    </location>
</feature>
<dbReference type="PRINTS" id="PR00702">
    <property type="entry name" value="ACRIFLAVINRP"/>
</dbReference>
<accession>A0A3E0TS80</accession>
<dbReference type="SUPFAM" id="SSF82866">
    <property type="entry name" value="Multidrug efflux transporter AcrB transmembrane domain"/>
    <property type="match status" value="2"/>
</dbReference>
<dbReference type="GO" id="GO:0005886">
    <property type="term" value="C:plasma membrane"/>
    <property type="evidence" value="ECO:0007669"/>
    <property type="project" value="TreeGrafter"/>
</dbReference>
<feature type="transmembrane region" description="Helical" evidence="1">
    <location>
        <begin position="983"/>
        <end position="1009"/>
    </location>
</feature>
<feature type="transmembrane region" description="Helical" evidence="1">
    <location>
        <begin position="368"/>
        <end position="388"/>
    </location>
</feature>
<dbReference type="RefSeq" id="WP_116008314.1">
    <property type="nucleotide sequence ID" value="NZ_QUOU01000001.1"/>
</dbReference>
<dbReference type="Gene3D" id="3.30.2090.10">
    <property type="entry name" value="Multidrug efflux transporter AcrB TolC docking domain, DN and DC subdomains"/>
    <property type="match status" value="2"/>
</dbReference>
<dbReference type="Gene3D" id="3.30.70.1320">
    <property type="entry name" value="Multidrug efflux transporter AcrB pore domain like"/>
    <property type="match status" value="1"/>
</dbReference>
<reference evidence="2 3" key="1">
    <citation type="submission" date="2018-08" db="EMBL/GenBank/DDBJ databases">
        <title>Thalassotalea euphylliae genome.</title>
        <authorList>
            <person name="Summers S."/>
            <person name="Rice S.A."/>
            <person name="Freckelton M.L."/>
            <person name="Nedved B.T."/>
            <person name="Hadfield M.G."/>
        </authorList>
    </citation>
    <scope>NUCLEOTIDE SEQUENCE [LARGE SCALE GENOMIC DNA]</scope>
    <source>
        <strain evidence="2 3">H1</strain>
    </source>
</reference>
<gene>
    <name evidence="2" type="ORF">DXX93_12085</name>
</gene>